<evidence type="ECO:0000256" key="6">
    <source>
        <dbReference type="ARBA" id="ARBA00043993"/>
    </source>
</evidence>
<evidence type="ECO:0000256" key="2">
    <source>
        <dbReference type="ARBA" id="ARBA00022475"/>
    </source>
</evidence>
<dbReference type="EMBL" id="BONU01000027">
    <property type="protein sequence ID" value="GIG75119.1"/>
    <property type="molecule type" value="Genomic_DNA"/>
</dbReference>
<feature type="transmembrane region" description="Helical" evidence="7">
    <location>
        <begin position="103"/>
        <end position="123"/>
    </location>
</feature>
<dbReference type="GO" id="GO:0005886">
    <property type="term" value="C:plasma membrane"/>
    <property type="evidence" value="ECO:0007669"/>
    <property type="project" value="UniProtKB-SubCell"/>
</dbReference>
<comment type="similarity">
    <text evidence="6">Belongs to the YccS/YhfK family.</text>
</comment>
<dbReference type="Pfam" id="PF13515">
    <property type="entry name" value="FUSC_2"/>
    <property type="match status" value="1"/>
</dbReference>
<dbReference type="Proteomes" id="UP000653674">
    <property type="component" value="Unassembled WGS sequence"/>
</dbReference>
<protein>
    <recommendedName>
        <fullName evidence="8">Integral membrane bound transporter domain-containing protein</fullName>
    </recommendedName>
</protein>
<evidence type="ECO:0000256" key="3">
    <source>
        <dbReference type="ARBA" id="ARBA00022692"/>
    </source>
</evidence>
<evidence type="ECO:0000313" key="9">
    <source>
        <dbReference type="EMBL" id="GIG75119.1"/>
    </source>
</evidence>
<dbReference type="PANTHER" id="PTHR30509:SF9">
    <property type="entry name" value="MULTIDRUG RESISTANCE PROTEIN MDTO"/>
    <property type="match status" value="1"/>
</dbReference>
<evidence type="ECO:0000256" key="5">
    <source>
        <dbReference type="ARBA" id="ARBA00023136"/>
    </source>
</evidence>
<feature type="domain" description="Integral membrane bound transporter" evidence="8">
    <location>
        <begin position="350"/>
        <end position="473"/>
    </location>
</feature>
<feature type="transmembrane region" description="Helical" evidence="7">
    <location>
        <begin position="152"/>
        <end position="173"/>
    </location>
</feature>
<comment type="caution">
    <text evidence="9">The sequence shown here is derived from an EMBL/GenBank/DDBJ whole genome shotgun (WGS) entry which is preliminary data.</text>
</comment>
<evidence type="ECO:0000259" key="8">
    <source>
        <dbReference type="Pfam" id="PF13515"/>
    </source>
</evidence>
<keyword evidence="3 7" id="KW-0812">Transmembrane</keyword>
<feature type="transmembrane region" description="Helical" evidence="7">
    <location>
        <begin position="429"/>
        <end position="448"/>
    </location>
</feature>
<evidence type="ECO:0000256" key="7">
    <source>
        <dbReference type="SAM" id="Phobius"/>
    </source>
</evidence>
<gene>
    <name evidence="9" type="ORF">Pfl04_35230</name>
</gene>
<accession>A0A8J3LPH1</accession>
<feature type="transmembrane region" description="Helical" evidence="7">
    <location>
        <begin position="44"/>
        <end position="68"/>
    </location>
</feature>
<dbReference type="RefSeq" id="WP_168078303.1">
    <property type="nucleotide sequence ID" value="NZ_BAAAQJ010000007.1"/>
</dbReference>
<reference evidence="9" key="1">
    <citation type="submission" date="2021-01" db="EMBL/GenBank/DDBJ databases">
        <title>Whole genome shotgun sequence of Planosporangium flavigriseum NBRC 105377.</title>
        <authorList>
            <person name="Komaki H."/>
            <person name="Tamura T."/>
        </authorList>
    </citation>
    <scope>NUCLEOTIDE SEQUENCE</scope>
    <source>
        <strain evidence="9">NBRC 105377</strain>
    </source>
</reference>
<keyword evidence="5 7" id="KW-0472">Membrane</keyword>
<keyword evidence="10" id="KW-1185">Reference proteome</keyword>
<feature type="transmembrane region" description="Helical" evidence="7">
    <location>
        <begin position="392"/>
        <end position="417"/>
    </location>
</feature>
<evidence type="ECO:0000256" key="1">
    <source>
        <dbReference type="ARBA" id="ARBA00004651"/>
    </source>
</evidence>
<keyword evidence="4 7" id="KW-1133">Transmembrane helix</keyword>
<dbReference type="InterPro" id="IPR049453">
    <property type="entry name" value="Memb_transporter_dom"/>
</dbReference>
<sequence length="639" mass="65754">MVSPSTAARRAVDGVRATAEAIRAVAPHRFRVAIRAMFSMTLPLAIGAATGHPAWGALASMGGFAGFYAPDAPYRYRARLVAGIGAGLTAGVLLGGLSSSQGWLAPLVAGAVAAVASLACQAAEVPLPREYLIVLATLAATGIPVGPREAVWNAGLTATGAVIGWLVTMSPVLGRARAPERRAVRAALAAVASLLASAGRSDPRAARHAAVTAVRRARRVVMQGALPADHRLTRTVMATEALLEAALQVEASTRLDPGWAMGVRALCPAVGRAPVPDDPLPDSGDPVLREAVLRVRAALARSAPTAPGDEPVGLPDWPGFLPQLRAAVRRHSVVVPAAVRLGVAVAAGAGLGRALGLDHSYWVGLTASAVLLATNSAGTVRRSVHRVAGTVAGVALTYALFGWHPPLAVIVAGVAFIQFASEMVITASYGLAVVGITVLALVLFHLGAPGADLGDALSSRLADTLVGTLLALILRAVLWPRATAARLPQVQARTLRSVSRVLHATWTGDGTRRRVADERRRLQSDLVTLRAVHTDALADDRSASPDTDLRWPVTVGIEELAFLALSYPKARPAPAADLALRVEQRLEELASAVGGDGPAPAAGALEVPGYPRATAALASLSTAVAHASTPPDRAVSTNS</sequence>
<feature type="transmembrane region" description="Helical" evidence="7">
    <location>
        <begin position="80"/>
        <end position="97"/>
    </location>
</feature>
<proteinExistence type="inferred from homology"/>
<dbReference type="PANTHER" id="PTHR30509">
    <property type="entry name" value="P-HYDROXYBENZOIC ACID EFFLUX PUMP SUBUNIT-RELATED"/>
    <property type="match status" value="1"/>
</dbReference>
<feature type="transmembrane region" description="Helical" evidence="7">
    <location>
        <begin position="460"/>
        <end position="479"/>
    </location>
</feature>
<organism evidence="9 10">
    <name type="scientific">Planosporangium flavigriseum</name>
    <dbReference type="NCBI Taxonomy" id="373681"/>
    <lineage>
        <taxon>Bacteria</taxon>
        <taxon>Bacillati</taxon>
        <taxon>Actinomycetota</taxon>
        <taxon>Actinomycetes</taxon>
        <taxon>Micromonosporales</taxon>
        <taxon>Micromonosporaceae</taxon>
        <taxon>Planosporangium</taxon>
    </lineage>
</organism>
<evidence type="ECO:0000313" key="10">
    <source>
        <dbReference type="Proteomes" id="UP000653674"/>
    </source>
</evidence>
<comment type="subcellular location">
    <subcellularLocation>
        <location evidence="1">Cell membrane</location>
        <topology evidence="1">Multi-pass membrane protein</topology>
    </subcellularLocation>
</comment>
<feature type="transmembrane region" description="Helical" evidence="7">
    <location>
        <begin position="333"/>
        <end position="355"/>
    </location>
</feature>
<keyword evidence="2" id="KW-1003">Cell membrane</keyword>
<name>A0A8J3LPH1_9ACTN</name>
<dbReference type="AlphaFoldDB" id="A0A8J3LPH1"/>
<evidence type="ECO:0000256" key="4">
    <source>
        <dbReference type="ARBA" id="ARBA00022989"/>
    </source>
</evidence>